<accession>A0A245ZWI5</accession>
<proteinExistence type="predicted"/>
<dbReference type="Proteomes" id="UP000197290">
    <property type="component" value="Unassembled WGS sequence"/>
</dbReference>
<evidence type="ECO:0008006" key="3">
    <source>
        <dbReference type="Google" id="ProtNLM"/>
    </source>
</evidence>
<dbReference type="EMBL" id="NBBI01000001">
    <property type="protein sequence ID" value="OWK34097.1"/>
    <property type="molecule type" value="Genomic_DNA"/>
</dbReference>
<reference evidence="1 2" key="1">
    <citation type="submission" date="2017-03" db="EMBL/GenBank/DDBJ databases">
        <title>Genome sequence of Sphingomonas dokdonensis DSM 21029.</title>
        <authorList>
            <person name="Poehlein A."/>
            <person name="Wuebbeler J.H."/>
            <person name="Steinbuechel A."/>
            <person name="Daniel R."/>
        </authorList>
    </citation>
    <scope>NUCLEOTIDE SEQUENCE [LARGE SCALE GENOMIC DNA]</scope>
    <source>
        <strain evidence="1 2">DSM 21029</strain>
    </source>
</reference>
<evidence type="ECO:0000313" key="2">
    <source>
        <dbReference type="Proteomes" id="UP000197290"/>
    </source>
</evidence>
<evidence type="ECO:0000313" key="1">
    <source>
        <dbReference type="EMBL" id="OWK34097.1"/>
    </source>
</evidence>
<keyword evidence="2" id="KW-1185">Reference proteome</keyword>
<comment type="caution">
    <text evidence="1">The sequence shown here is derived from an EMBL/GenBank/DDBJ whole genome shotgun (WGS) entry which is preliminary data.</text>
</comment>
<protein>
    <recommendedName>
        <fullName evidence="3">Double zinc ribbon</fullName>
    </recommendedName>
</protein>
<gene>
    <name evidence="1" type="ORF">SPDO_09880</name>
</gene>
<dbReference type="RefSeq" id="WP_088366256.1">
    <property type="nucleotide sequence ID" value="NZ_NBBI01000001.1"/>
</dbReference>
<organism evidence="1 2">
    <name type="scientific">Sphingomonas dokdonensis</name>
    <dbReference type="NCBI Taxonomy" id="344880"/>
    <lineage>
        <taxon>Bacteria</taxon>
        <taxon>Pseudomonadati</taxon>
        <taxon>Pseudomonadota</taxon>
        <taxon>Alphaproteobacteria</taxon>
        <taxon>Sphingomonadales</taxon>
        <taxon>Sphingomonadaceae</taxon>
        <taxon>Sphingomonas</taxon>
    </lineage>
</organism>
<dbReference type="AlphaFoldDB" id="A0A245ZWI5"/>
<sequence length="121" mass="13050">MSVEIKCDTCTTDVGSAEQILCPKCAATKCSSCHLPGDKLYCRDCAENEFGDDADCCDCCDCCDGASVEDVRDDDIIDLAAALRRGDVIAAEDALDRVARAVEGWRDLVDRGRYSRASRVG</sequence>
<name>A0A245ZWI5_9SPHN</name>